<accession>A0AAD7T0G2</accession>
<organism evidence="2 3">
    <name type="scientific">Aldrovandia affinis</name>
    <dbReference type="NCBI Taxonomy" id="143900"/>
    <lineage>
        <taxon>Eukaryota</taxon>
        <taxon>Metazoa</taxon>
        <taxon>Chordata</taxon>
        <taxon>Craniata</taxon>
        <taxon>Vertebrata</taxon>
        <taxon>Euteleostomi</taxon>
        <taxon>Actinopterygii</taxon>
        <taxon>Neopterygii</taxon>
        <taxon>Teleostei</taxon>
        <taxon>Notacanthiformes</taxon>
        <taxon>Halosauridae</taxon>
        <taxon>Aldrovandia</taxon>
    </lineage>
</organism>
<proteinExistence type="predicted"/>
<evidence type="ECO:0000256" key="1">
    <source>
        <dbReference type="SAM" id="MobiDB-lite"/>
    </source>
</evidence>
<dbReference type="EMBL" id="JAINUG010000020">
    <property type="protein sequence ID" value="KAJ8411985.1"/>
    <property type="molecule type" value="Genomic_DNA"/>
</dbReference>
<evidence type="ECO:0000313" key="3">
    <source>
        <dbReference type="Proteomes" id="UP001221898"/>
    </source>
</evidence>
<feature type="compositionally biased region" description="Basic and acidic residues" evidence="1">
    <location>
        <begin position="1"/>
        <end position="20"/>
    </location>
</feature>
<reference evidence="2" key="1">
    <citation type="journal article" date="2023" name="Science">
        <title>Genome structures resolve the early diversification of teleost fishes.</title>
        <authorList>
            <person name="Parey E."/>
            <person name="Louis A."/>
            <person name="Montfort J."/>
            <person name="Bouchez O."/>
            <person name="Roques C."/>
            <person name="Iampietro C."/>
            <person name="Lluch J."/>
            <person name="Castinel A."/>
            <person name="Donnadieu C."/>
            <person name="Desvignes T."/>
            <person name="Floi Bucao C."/>
            <person name="Jouanno E."/>
            <person name="Wen M."/>
            <person name="Mejri S."/>
            <person name="Dirks R."/>
            <person name="Jansen H."/>
            <person name="Henkel C."/>
            <person name="Chen W.J."/>
            <person name="Zahm M."/>
            <person name="Cabau C."/>
            <person name="Klopp C."/>
            <person name="Thompson A.W."/>
            <person name="Robinson-Rechavi M."/>
            <person name="Braasch I."/>
            <person name="Lecointre G."/>
            <person name="Bobe J."/>
            <person name="Postlethwait J.H."/>
            <person name="Berthelot C."/>
            <person name="Roest Crollius H."/>
            <person name="Guiguen Y."/>
        </authorList>
    </citation>
    <scope>NUCLEOTIDE SEQUENCE</scope>
    <source>
        <strain evidence="2">NC1722</strain>
    </source>
</reference>
<evidence type="ECO:0000313" key="2">
    <source>
        <dbReference type="EMBL" id="KAJ8411985.1"/>
    </source>
</evidence>
<feature type="region of interest" description="Disordered" evidence="1">
    <location>
        <begin position="1"/>
        <end position="41"/>
    </location>
</feature>
<comment type="caution">
    <text evidence="2">The sequence shown here is derived from an EMBL/GenBank/DDBJ whole genome shotgun (WGS) entry which is preliminary data.</text>
</comment>
<sequence>MGEERSERLGAGEKDGEERQGFPVGVAGDEAPDSPSVKWEEPCLPVGVAGDSALLLRKENGDAGLDVGVAWEGGGLQLGIDWGDMAAGREVAFLQLGRPVGSGESGEVVWPFGDCLPGGVSSPLMSGSLSPCSSSLSSVGCRTGGGLGTAWDGVWRGVASRSSRSKLSPLWAL</sequence>
<keyword evidence="3" id="KW-1185">Reference proteome</keyword>
<dbReference type="Proteomes" id="UP001221898">
    <property type="component" value="Unassembled WGS sequence"/>
</dbReference>
<dbReference type="AlphaFoldDB" id="A0AAD7T0G2"/>
<name>A0AAD7T0G2_9TELE</name>
<protein>
    <submittedName>
        <fullName evidence="2">Uncharacterized protein</fullName>
    </submittedName>
</protein>
<gene>
    <name evidence="2" type="ORF">AAFF_G00142520</name>
</gene>